<accession>A0A1G2E0W0</accession>
<name>A0A1G2E0W0_9BACT</name>
<keyword evidence="1" id="KW-0175">Coiled coil</keyword>
<reference evidence="3 4" key="1">
    <citation type="journal article" date="2016" name="Nat. Commun.">
        <title>Thousands of microbial genomes shed light on interconnected biogeochemical processes in an aquifer system.</title>
        <authorList>
            <person name="Anantharaman K."/>
            <person name="Brown C.T."/>
            <person name="Hug L.A."/>
            <person name="Sharon I."/>
            <person name="Castelle C.J."/>
            <person name="Probst A.J."/>
            <person name="Thomas B.C."/>
            <person name="Singh A."/>
            <person name="Wilkins M.J."/>
            <person name="Karaoz U."/>
            <person name="Brodie E.L."/>
            <person name="Williams K.H."/>
            <person name="Hubbard S.S."/>
            <person name="Banfield J.F."/>
        </authorList>
    </citation>
    <scope>NUCLEOTIDE SEQUENCE [LARGE SCALE GENOMIC DNA]</scope>
</reference>
<feature type="transmembrane region" description="Helical" evidence="2">
    <location>
        <begin position="145"/>
        <end position="164"/>
    </location>
</feature>
<feature type="transmembrane region" description="Helical" evidence="2">
    <location>
        <begin position="211"/>
        <end position="234"/>
    </location>
</feature>
<keyword evidence="2" id="KW-0472">Membrane</keyword>
<dbReference type="AlphaFoldDB" id="A0A1G2E0W0"/>
<keyword evidence="2" id="KW-0812">Transmembrane</keyword>
<keyword evidence="2" id="KW-1133">Transmembrane helix</keyword>
<organism evidence="3 4">
    <name type="scientific">Candidatus Nealsonbacteria bacterium RBG_13_42_11</name>
    <dbReference type="NCBI Taxonomy" id="1801663"/>
    <lineage>
        <taxon>Bacteria</taxon>
        <taxon>Candidatus Nealsoniibacteriota</taxon>
    </lineage>
</organism>
<dbReference type="EMBL" id="MHLY01000003">
    <property type="protein sequence ID" value="OGZ18970.1"/>
    <property type="molecule type" value="Genomic_DNA"/>
</dbReference>
<feature type="transmembrane region" description="Helical" evidence="2">
    <location>
        <begin position="343"/>
        <end position="364"/>
    </location>
</feature>
<feature type="transmembrane region" description="Helical" evidence="2">
    <location>
        <begin position="50"/>
        <end position="79"/>
    </location>
</feature>
<dbReference type="Proteomes" id="UP000176755">
    <property type="component" value="Unassembled WGS sequence"/>
</dbReference>
<evidence type="ECO:0000256" key="1">
    <source>
        <dbReference type="SAM" id="Coils"/>
    </source>
</evidence>
<comment type="caution">
    <text evidence="3">The sequence shown here is derived from an EMBL/GenBank/DDBJ whole genome shotgun (WGS) entry which is preliminary data.</text>
</comment>
<evidence type="ECO:0000256" key="2">
    <source>
        <dbReference type="SAM" id="Phobius"/>
    </source>
</evidence>
<feature type="transmembrane region" description="Helical" evidence="2">
    <location>
        <begin position="283"/>
        <end position="304"/>
    </location>
</feature>
<evidence type="ECO:0000313" key="4">
    <source>
        <dbReference type="Proteomes" id="UP000176755"/>
    </source>
</evidence>
<sequence>MTKFLKTIFQGKKTLFLILGLGLFVFLMPLPASAQWWNPFSWAGDWVMDIIYGITLRMIAFFNGLILFILALVFGFIYYIMAGILTWAAQICFRVSVMPGDVGVIGAGWTVTRDFANMFIILILVFIGLATILRIKEYEAKKLFPLLILIALLINFSPVIVGFIVDITNIVTNFFLSQIGSWSSNILDLVWQSAWDYFETLMDMWMNWGNFAETLIVTIGSFLHGIVLVCFWGFASYVLLMISGLFIVRIVILWILVIISPVAFVFYILPATRKYWKEWWQNLIQWAMIGIPIGFFLYLSFLVLSSSTDIGDTFVSSNLGSQGGHGIETAATKLDLSDLSARFAVLLTNLLAPIVSFVMLYIGYKKSRKNMPAFANAVIDGVQKGMKLAGVAAVAVATGGLGLAAGAGIGGGLAGAGGRLATMGARVGQLSEKMPKGFKTISRPFSKVVGKGMELTGKTMESGGERLKTRAEGELTRKTERGGEELIKKNLSTEELAQKFRDADKLPPGTRQLRKDQAVYALLKTKKWDEAVDKGLIDKDKEKAQDMGRASAKRMWDNGIKNPARWLPDGKMAEMIAPEEWHKGNEKTKEGAALIDRSTQLQDPGMAELGAEKQEEGETIHKNIMENILGKVTPDDIGHTSANSLKDKTTIRVIVDTFSGNQLGAIAKNFGRDVVNGIQEEIDRRGETKDDFRKWAMKNPRGAMWTFSNPAQEGGFGPPKGVAGQFDKKGLQKILGEARGLAQTTRSDQKNELRKAYSGNEQIMFRDYYRKDTPTQTKALIREIVTGAGKIIPTEAEIKGRIGSFEKKYDELTKELEKSQQIFEETKKRFEGLKSKPTTPPADLAAVQQEMINARNTFNAGKVKIDIAQKGLLTTEKQKLKDLW</sequence>
<proteinExistence type="predicted"/>
<dbReference type="STRING" id="1801663.A2175_01420"/>
<feature type="coiled-coil region" evidence="1">
    <location>
        <begin position="802"/>
        <end position="829"/>
    </location>
</feature>
<evidence type="ECO:0000313" key="3">
    <source>
        <dbReference type="EMBL" id="OGZ18970.1"/>
    </source>
</evidence>
<gene>
    <name evidence="3" type="ORF">A2175_01420</name>
</gene>
<feature type="transmembrane region" description="Helical" evidence="2">
    <location>
        <begin position="115"/>
        <end position="133"/>
    </location>
</feature>
<feature type="transmembrane region" description="Helical" evidence="2">
    <location>
        <begin position="246"/>
        <end position="271"/>
    </location>
</feature>
<protein>
    <submittedName>
        <fullName evidence="3">Uncharacterized protein</fullName>
    </submittedName>
</protein>